<dbReference type="EMBL" id="KN840606">
    <property type="protein sequence ID" value="KIP03638.1"/>
    <property type="molecule type" value="Genomic_DNA"/>
</dbReference>
<organism evidence="1 2">
    <name type="scientific">Phlebiopsis gigantea (strain 11061_1 CR5-6)</name>
    <name type="common">White-rot fungus</name>
    <name type="synonym">Peniophora gigantea</name>
    <dbReference type="NCBI Taxonomy" id="745531"/>
    <lineage>
        <taxon>Eukaryota</taxon>
        <taxon>Fungi</taxon>
        <taxon>Dikarya</taxon>
        <taxon>Basidiomycota</taxon>
        <taxon>Agaricomycotina</taxon>
        <taxon>Agaricomycetes</taxon>
        <taxon>Polyporales</taxon>
        <taxon>Phanerochaetaceae</taxon>
        <taxon>Phlebiopsis</taxon>
    </lineage>
</organism>
<reference evidence="1 2" key="1">
    <citation type="journal article" date="2014" name="PLoS Genet.">
        <title>Analysis of the Phlebiopsis gigantea genome, transcriptome and secretome provides insight into its pioneer colonization strategies of wood.</title>
        <authorList>
            <person name="Hori C."/>
            <person name="Ishida T."/>
            <person name="Igarashi K."/>
            <person name="Samejima M."/>
            <person name="Suzuki H."/>
            <person name="Master E."/>
            <person name="Ferreira P."/>
            <person name="Ruiz-Duenas F.J."/>
            <person name="Held B."/>
            <person name="Canessa P."/>
            <person name="Larrondo L.F."/>
            <person name="Schmoll M."/>
            <person name="Druzhinina I.S."/>
            <person name="Kubicek C.P."/>
            <person name="Gaskell J.A."/>
            <person name="Kersten P."/>
            <person name="St John F."/>
            <person name="Glasner J."/>
            <person name="Sabat G."/>
            <person name="Splinter BonDurant S."/>
            <person name="Syed K."/>
            <person name="Yadav J."/>
            <person name="Mgbeahuruike A.C."/>
            <person name="Kovalchuk A."/>
            <person name="Asiegbu F.O."/>
            <person name="Lackner G."/>
            <person name="Hoffmeister D."/>
            <person name="Rencoret J."/>
            <person name="Gutierrez A."/>
            <person name="Sun H."/>
            <person name="Lindquist E."/>
            <person name="Barry K."/>
            <person name="Riley R."/>
            <person name="Grigoriev I.V."/>
            <person name="Henrissat B."/>
            <person name="Kues U."/>
            <person name="Berka R.M."/>
            <person name="Martinez A.T."/>
            <person name="Covert S.F."/>
            <person name="Blanchette R.A."/>
            <person name="Cullen D."/>
        </authorList>
    </citation>
    <scope>NUCLEOTIDE SEQUENCE [LARGE SCALE GENOMIC DNA]</scope>
    <source>
        <strain evidence="1 2">11061_1 CR5-6</strain>
    </source>
</reference>
<dbReference type="OrthoDB" id="10680345at2759"/>
<dbReference type="AlphaFoldDB" id="A0A0C3PE09"/>
<accession>A0A0C3PE09</accession>
<dbReference type="Proteomes" id="UP000053257">
    <property type="component" value="Unassembled WGS sequence"/>
</dbReference>
<keyword evidence="2" id="KW-1185">Reference proteome</keyword>
<sequence>MSSAGADIPSEVIDHIVSKFRMWHEQFFFHDIVGAEKNELGNLSLTCKHWARRCRPHLFSSISIRNKDDLLELLSLVDSSAAKRVKPSMLQCLQRLDLSVEGPPWPQPWLHLAHAEIIKRKKALQVISPEYIGDLNVRSFFGRYPPPLQDNEDAQLEHLGYAPLSWCTSLPRSLPSFVFRIQELELSCLRFRAPTFLIRLLQSVHSVQTLKCKSLQFDDWPEASYQLADRLGKGPSSLCEMSIQQCGSVVQDAELLLFVSRSQLRCGSFQGVFKHFTGWDALRQIVRSILQPETSAEIELRAPAQQWSRQDDCSLSVEQTYYRTETGSDYASRHAVSVTFKFHPPSASTVTDMVRSLYFDFTDNYTVSDAQAVDWTSVEEAALALQPTKTIGFITRSLSVFLWLLDAIPSGKILAKLYIGGKMFVNYVKPTRTLCDSDGIRGISLGAVLAMPIKHTIDGQAITLNRSQLAGLALCEVPDREDYLRGLLAADLSPSPGTKAQACGAAPQA</sequence>
<protein>
    <submittedName>
        <fullName evidence="1">Uncharacterized protein</fullName>
    </submittedName>
</protein>
<name>A0A0C3PE09_PHLG1</name>
<evidence type="ECO:0000313" key="2">
    <source>
        <dbReference type="Proteomes" id="UP000053257"/>
    </source>
</evidence>
<evidence type="ECO:0000313" key="1">
    <source>
        <dbReference type="EMBL" id="KIP03638.1"/>
    </source>
</evidence>
<proteinExistence type="predicted"/>
<dbReference type="HOGENOM" id="CLU_552204_0_0_1"/>
<gene>
    <name evidence="1" type="ORF">PHLGIDRAFT_229307</name>
</gene>